<proteinExistence type="predicted"/>
<accession>A0ABQ4CTE8</accession>
<dbReference type="RefSeq" id="WP_203715191.1">
    <property type="nucleotide sequence ID" value="NZ_BONE01000032.1"/>
</dbReference>
<dbReference type="EMBL" id="BONE01000032">
    <property type="protein sequence ID" value="GIF74552.1"/>
    <property type="molecule type" value="Genomic_DNA"/>
</dbReference>
<gene>
    <name evidence="1" type="ORF">Asi02nite_40700</name>
</gene>
<evidence type="ECO:0000313" key="2">
    <source>
        <dbReference type="Proteomes" id="UP000604117"/>
    </source>
</evidence>
<keyword evidence="2" id="KW-1185">Reference proteome</keyword>
<evidence type="ECO:0000313" key="1">
    <source>
        <dbReference type="EMBL" id="GIF74552.1"/>
    </source>
</evidence>
<name>A0ABQ4CTE8_9ACTN</name>
<protein>
    <submittedName>
        <fullName evidence="1">Uncharacterized protein</fullName>
    </submittedName>
</protein>
<comment type="caution">
    <text evidence="1">The sequence shown here is derived from an EMBL/GenBank/DDBJ whole genome shotgun (WGS) entry which is preliminary data.</text>
</comment>
<organism evidence="1 2">
    <name type="scientific">Asanoa siamensis</name>
    <dbReference type="NCBI Taxonomy" id="926357"/>
    <lineage>
        <taxon>Bacteria</taxon>
        <taxon>Bacillati</taxon>
        <taxon>Actinomycetota</taxon>
        <taxon>Actinomycetes</taxon>
        <taxon>Micromonosporales</taxon>
        <taxon>Micromonosporaceae</taxon>
        <taxon>Asanoa</taxon>
    </lineage>
</organism>
<dbReference type="Proteomes" id="UP000604117">
    <property type="component" value="Unassembled WGS sequence"/>
</dbReference>
<sequence>MTISISTRRDVVNPDVLQAVYDDPRPLQDFGAVAASPARVASIVEYRSQPAFVLLLKLADRYFADPGFQDALARSLRENPAVVRSWEIWSAEKRWAPSAYLDGTEVGWFDGARRNIRVHPDRAAAVADLIRRLAAWLSRREVVDA</sequence>
<reference evidence="1 2" key="1">
    <citation type="submission" date="2021-01" db="EMBL/GenBank/DDBJ databases">
        <title>Whole genome shotgun sequence of Asanoa siamensis NBRC 107932.</title>
        <authorList>
            <person name="Komaki H."/>
            <person name="Tamura T."/>
        </authorList>
    </citation>
    <scope>NUCLEOTIDE SEQUENCE [LARGE SCALE GENOMIC DNA]</scope>
    <source>
        <strain evidence="1 2">NBRC 107932</strain>
    </source>
</reference>